<dbReference type="PANTHER" id="PTHR21399">
    <property type="entry name" value="CHLORIDE CONDUCTANCE REGULATORY PROTEIN ICLN"/>
    <property type="match status" value="1"/>
</dbReference>
<dbReference type="EMBL" id="AP028909">
    <property type="protein sequence ID" value="BES88574.1"/>
    <property type="molecule type" value="Genomic_DNA"/>
</dbReference>
<dbReference type="InterPro" id="IPR039924">
    <property type="entry name" value="ICln/Lot5/Saf5"/>
</dbReference>
<evidence type="ECO:0000313" key="9">
    <source>
        <dbReference type="EMBL" id="BES88574.1"/>
    </source>
</evidence>
<evidence type="ECO:0000256" key="6">
    <source>
        <dbReference type="ARBA" id="ARBA00023242"/>
    </source>
</evidence>
<dbReference type="Pfam" id="PF03517">
    <property type="entry name" value="Voldacs"/>
    <property type="match status" value="1"/>
</dbReference>
<evidence type="ECO:0000256" key="7">
    <source>
        <dbReference type="ARBA" id="ARBA00045890"/>
    </source>
</evidence>
<keyword evidence="5" id="KW-0963">Cytoplasm</keyword>
<evidence type="ECO:0000256" key="1">
    <source>
        <dbReference type="ARBA" id="ARBA00004123"/>
    </source>
</evidence>
<evidence type="ECO:0000256" key="5">
    <source>
        <dbReference type="ARBA" id="ARBA00022490"/>
    </source>
</evidence>
<evidence type="ECO:0000256" key="3">
    <source>
        <dbReference type="ARBA" id="ARBA00007054"/>
    </source>
</evidence>
<feature type="compositionally biased region" description="Acidic residues" evidence="8">
    <location>
        <begin position="175"/>
        <end position="192"/>
    </location>
</feature>
<dbReference type="InterPro" id="IPR011993">
    <property type="entry name" value="PH-like_dom_sf"/>
</dbReference>
<dbReference type="PRINTS" id="PR01348">
    <property type="entry name" value="ICLNCHANNEL"/>
</dbReference>
<comment type="function">
    <text evidence="7">Involved in both the assembly of spliceosomal snRNPs and the methylation of Sm proteins. Chaperone that regulates the assembly of spliceosomal U1, U2, U4 and U5 small nuclear ribonucleoproteins (snRNPs), the building blocks of the spliceosome, and thereby plays an important role in the splicing of cellular pre-mRNAs. Most spliceosomal snRNPs contain a common set of Sm proteins SNRPB, SNRPD1, SNRPD2, SNRPD3, SNRPE, SNRPF and SNRPG that assemble in a heptameric protein ring on the Sm site of the small nuclear RNA to form the core snRNP (Sm core). In the cytosol, the Sm proteins SNRPD1, SNRPD2, SNRPE, SNRPF and SNRPG are trapped in an inactive 6S pICln-Sm complex by the chaperone CLNS1A that controls the assembly of the core snRNP. Dissociation by the SMN complex of CLNS1A from the trapped Sm proteins and their transfer to an SMN-Sm complex triggers the assembly of core snRNPs and their transport to the nucleus.</text>
</comment>
<keyword evidence="10" id="KW-1185">Reference proteome</keyword>
<evidence type="ECO:0000256" key="8">
    <source>
        <dbReference type="SAM" id="MobiDB-lite"/>
    </source>
</evidence>
<accession>A0ABN7ABS4</accession>
<gene>
    <name evidence="9" type="ORF">NTJ_01380</name>
</gene>
<dbReference type="PANTHER" id="PTHR21399:SF0">
    <property type="entry name" value="METHYLOSOME SUBUNIT PICLN"/>
    <property type="match status" value="1"/>
</dbReference>
<evidence type="ECO:0000256" key="4">
    <source>
        <dbReference type="ARBA" id="ARBA00015653"/>
    </source>
</evidence>
<feature type="compositionally biased region" description="Acidic residues" evidence="8">
    <location>
        <begin position="138"/>
        <end position="161"/>
    </location>
</feature>
<dbReference type="InterPro" id="IPR003521">
    <property type="entry name" value="ICln"/>
</dbReference>
<reference evidence="9 10" key="1">
    <citation type="submission" date="2023-09" db="EMBL/GenBank/DDBJ databases">
        <title>Nesidiocoris tenuis whole genome shotgun sequence.</title>
        <authorList>
            <person name="Shibata T."/>
            <person name="Shimoda M."/>
            <person name="Kobayashi T."/>
            <person name="Uehara T."/>
        </authorList>
    </citation>
    <scope>NUCLEOTIDE SEQUENCE [LARGE SCALE GENOMIC DNA]</scope>
    <source>
        <strain evidence="9 10">Japan</strain>
    </source>
</reference>
<comment type="subcellular location">
    <subcellularLocation>
        <location evidence="2">Cytoplasm</location>
    </subcellularLocation>
    <subcellularLocation>
        <location evidence="1">Nucleus</location>
    </subcellularLocation>
</comment>
<organism evidence="9 10">
    <name type="scientific">Nesidiocoris tenuis</name>
    <dbReference type="NCBI Taxonomy" id="355587"/>
    <lineage>
        <taxon>Eukaryota</taxon>
        <taxon>Metazoa</taxon>
        <taxon>Ecdysozoa</taxon>
        <taxon>Arthropoda</taxon>
        <taxon>Hexapoda</taxon>
        <taxon>Insecta</taxon>
        <taxon>Pterygota</taxon>
        <taxon>Neoptera</taxon>
        <taxon>Paraneoptera</taxon>
        <taxon>Hemiptera</taxon>
        <taxon>Heteroptera</taxon>
        <taxon>Panheteroptera</taxon>
        <taxon>Cimicomorpha</taxon>
        <taxon>Miridae</taxon>
        <taxon>Dicyphina</taxon>
        <taxon>Nesidiocoris</taxon>
    </lineage>
</organism>
<keyword evidence="6" id="KW-0539">Nucleus</keyword>
<dbReference type="Gene3D" id="2.30.29.30">
    <property type="entry name" value="Pleckstrin-homology domain (PH domain)/Phosphotyrosine-binding domain (PTB)"/>
    <property type="match status" value="1"/>
</dbReference>
<evidence type="ECO:0000313" key="10">
    <source>
        <dbReference type="Proteomes" id="UP001307889"/>
    </source>
</evidence>
<evidence type="ECO:0000256" key="2">
    <source>
        <dbReference type="ARBA" id="ARBA00004496"/>
    </source>
</evidence>
<comment type="similarity">
    <text evidence="3">Belongs to the pICln (TC 1.A.47) family.</text>
</comment>
<proteinExistence type="inferred from homology"/>
<dbReference type="Proteomes" id="UP001307889">
    <property type="component" value="Chromosome 1"/>
</dbReference>
<sequence length="192" mass="21430">MVVITSFSPPTEGIRHQQPATLAVMNKKELGKGTIFIAESQLSWVDSTSGCGFSLEYPHISLHAVSRDPNSFPRECLFVMVDTNIDFSDARANHENEDDEDDGEDELTELRFVPDDPTALDSMFQAMSECQTLHPDPDDSVSEENPEEDDDEDEQFDDADEGFLSQSNGNHIDDMEVEGQFDDAEDAGFQEN</sequence>
<protein>
    <recommendedName>
        <fullName evidence="4">Methylosome subunit pICln</fullName>
    </recommendedName>
</protein>
<feature type="region of interest" description="Disordered" evidence="8">
    <location>
        <begin position="131"/>
        <end position="192"/>
    </location>
</feature>
<name>A0ABN7ABS4_9HEMI</name>